<dbReference type="Gene3D" id="2.60.40.2470">
    <property type="entry name" value="SoxY domain"/>
    <property type="match status" value="1"/>
</dbReference>
<organism evidence="3 4">
    <name type="scientific">Neoroseomonas alkaliterrae</name>
    <dbReference type="NCBI Taxonomy" id="1452450"/>
    <lineage>
        <taxon>Bacteria</taxon>
        <taxon>Pseudomonadati</taxon>
        <taxon>Pseudomonadota</taxon>
        <taxon>Alphaproteobacteria</taxon>
        <taxon>Acetobacterales</taxon>
        <taxon>Acetobacteraceae</taxon>
        <taxon>Neoroseomonas</taxon>
    </lineage>
</organism>
<dbReference type="PIRSF" id="PIRSF010312">
    <property type="entry name" value="Sulphur_oxidation_SoxY"/>
    <property type="match status" value="1"/>
</dbReference>
<dbReference type="Proteomes" id="UP000562254">
    <property type="component" value="Unassembled WGS sequence"/>
</dbReference>
<evidence type="ECO:0000256" key="1">
    <source>
        <dbReference type="SAM" id="SignalP"/>
    </source>
</evidence>
<feature type="domain" description="Ig-like SoxY" evidence="2">
    <location>
        <begin position="44"/>
        <end position="150"/>
    </location>
</feature>
<proteinExistence type="predicted"/>
<keyword evidence="4" id="KW-1185">Reference proteome</keyword>
<reference evidence="3 4" key="1">
    <citation type="submission" date="2020-08" db="EMBL/GenBank/DDBJ databases">
        <title>Genomic Encyclopedia of Type Strains, Phase IV (KMG-IV): sequencing the most valuable type-strain genomes for metagenomic binning, comparative biology and taxonomic classification.</title>
        <authorList>
            <person name="Goeker M."/>
        </authorList>
    </citation>
    <scope>NUCLEOTIDE SEQUENCE [LARGE SCALE GENOMIC DNA]</scope>
    <source>
        <strain evidence="3 4">DSM 25895</strain>
    </source>
</reference>
<dbReference type="Pfam" id="PF13501">
    <property type="entry name" value="SoxY"/>
    <property type="match status" value="1"/>
</dbReference>
<dbReference type="EMBL" id="JACIJE010000006">
    <property type="protein sequence ID" value="MBB5690190.1"/>
    <property type="molecule type" value="Genomic_DNA"/>
</dbReference>
<evidence type="ECO:0000259" key="2">
    <source>
        <dbReference type="Pfam" id="PF13501"/>
    </source>
</evidence>
<dbReference type="InterPro" id="IPR038162">
    <property type="entry name" value="SoxY_sf"/>
</dbReference>
<feature type="chain" id="PRO_5032327306" evidence="1">
    <location>
        <begin position="30"/>
        <end position="152"/>
    </location>
</feature>
<dbReference type="PROSITE" id="PS51318">
    <property type="entry name" value="TAT"/>
    <property type="match status" value="1"/>
</dbReference>
<dbReference type="RefSeq" id="WP_184484733.1">
    <property type="nucleotide sequence ID" value="NZ_JAAEDJ010000004.1"/>
</dbReference>
<dbReference type="NCBIfam" id="TIGR04488">
    <property type="entry name" value="SoxY_true_GGCGG"/>
    <property type="match status" value="1"/>
</dbReference>
<evidence type="ECO:0000313" key="4">
    <source>
        <dbReference type="Proteomes" id="UP000562254"/>
    </source>
</evidence>
<accession>A0A840XT96</accession>
<sequence>MSRDRLSRRDGLALAAGLVGLSLLPRAAAAEMPAAARAALDRVLAGRAAEEGGITLRLPAIAENGNSVPMAVIVDSPMTAADHIRTIHVFADRNPTPEVALFRLTPAMGRAQVETRIRLGETQDVIAVAETSTGRLMIGRAEVKVTIGGCGG</sequence>
<keyword evidence="1" id="KW-0732">Signal</keyword>
<evidence type="ECO:0000313" key="3">
    <source>
        <dbReference type="EMBL" id="MBB5690190.1"/>
    </source>
</evidence>
<protein>
    <submittedName>
        <fullName evidence="3">Sulfur-oxidizing protein SoxY</fullName>
    </submittedName>
</protein>
<feature type="signal peptide" evidence="1">
    <location>
        <begin position="1"/>
        <end position="29"/>
    </location>
</feature>
<dbReference type="InterPro" id="IPR006311">
    <property type="entry name" value="TAT_signal"/>
</dbReference>
<dbReference type="AlphaFoldDB" id="A0A840XT96"/>
<name>A0A840XT96_9PROT</name>
<comment type="caution">
    <text evidence="3">The sequence shown here is derived from an EMBL/GenBank/DDBJ whole genome shotgun (WGS) entry which is preliminary data.</text>
</comment>
<dbReference type="InterPro" id="IPR032711">
    <property type="entry name" value="SoxY"/>
</dbReference>
<dbReference type="InterPro" id="IPR016568">
    <property type="entry name" value="Sulphur_oxidation_SoxY"/>
</dbReference>
<gene>
    <name evidence="3" type="ORF">FHS88_002323</name>
</gene>